<gene>
    <name evidence="1" type="ORF">ICC18_27600</name>
</gene>
<accession>A0A926QLP3</accession>
<sequence length="57" mass="6781">MPEKPTITSSELGTLWLTYQQKTMILRMLEYFIEQADDEKAKTIMTGLYKKKSWSNY</sequence>
<name>A0A926QLP3_9BACL</name>
<evidence type="ECO:0000313" key="1">
    <source>
        <dbReference type="EMBL" id="MBD0383845.1"/>
    </source>
</evidence>
<dbReference type="InterPro" id="IPR012347">
    <property type="entry name" value="Ferritin-like"/>
</dbReference>
<dbReference type="EMBL" id="JACVVD010000013">
    <property type="protein sequence ID" value="MBD0383845.1"/>
    <property type="molecule type" value="Genomic_DNA"/>
</dbReference>
<reference evidence="1" key="1">
    <citation type="submission" date="2020-09" db="EMBL/GenBank/DDBJ databases">
        <title>Draft Genome Sequence of Paenibacillus sp. WST5.</title>
        <authorList>
            <person name="Bao Z."/>
        </authorList>
    </citation>
    <scope>NUCLEOTIDE SEQUENCE</scope>
    <source>
        <strain evidence="1">WST5</strain>
    </source>
</reference>
<proteinExistence type="predicted"/>
<keyword evidence="2" id="KW-1185">Reference proteome</keyword>
<comment type="caution">
    <text evidence="1">The sequence shown here is derived from an EMBL/GenBank/DDBJ whole genome shotgun (WGS) entry which is preliminary data.</text>
</comment>
<dbReference type="Proteomes" id="UP000650466">
    <property type="component" value="Unassembled WGS sequence"/>
</dbReference>
<protein>
    <submittedName>
        <fullName evidence="1">Uncharacterized protein</fullName>
    </submittedName>
</protein>
<organism evidence="1 2">
    <name type="scientific">Paenibacillus sedimenti</name>
    <dbReference type="NCBI Taxonomy" id="2770274"/>
    <lineage>
        <taxon>Bacteria</taxon>
        <taxon>Bacillati</taxon>
        <taxon>Bacillota</taxon>
        <taxon>Bacilli</taxon>
        <taxon>Bacillales</taxon>
        <taxon>Paenibacillaceae</taxon>
        <taxon>Paenibacillus</taxon>
    </lineage>
</organism>
<dbReference type="RefSeq" id="WP_188177691.1">
    <property type="nucleotide sequence ID" value="NZ_JACVVD010000013.1"/>
</dbReference>
<dbReference type="AlphaFoldDB" id="A0A926QLP3"/>
<dbReference type="Gene3D" id="1.20.1260.10">
    <property type="match status" value="1"/>
</dbReference>
<evidence type="ECO:0000313" key="2">
    <source>
        <dbReference type="Proteomes" id="UP000650466"/>
    </source>
</evidence>